<keyword evidence="4" id="KW-0227">DNA damage</keyword>
<dbReference type="GO" id="GO:0006307">
    <property type="term" value="P:DNA alkylation repair"/>
    <property type="evidence" value="ECO:0007669"/>
    <property type="project" value="TreeGrafter"/>
</dbReference>
<evidence type="ECO:0000256" key="4">
    <source>
        <dbReference type="ARBA" id="ARBA00022763"/>
    </source>
</evidence>
<evidence type="ECO:0000256" key="3">
    <source>
        <dbReference type="ARBA" id="ARBA00012000"/>
    </source>
</evidence>
<organism evidence="8 9">
    <name type="scientific">Virgibacillus oceani</name>
    <dbReference type="NCBI Taxonomy" id="1479511"/>
    <lineage>
        <taxon>Bacteria</taxon>
        <taxon>Bacillati</taxon>
        <taxon>Bacillota</taxon>
        <taxon>Bacilli</taxon>
        <taxon>Bacillales</taxon>
        <taxon>Bacillaceae</taxon>
        <taxon>Virgibacillus</taxon>
    </lineage>
</organism>
<dbReference type="Gene3D" id="1.10.340.30">
    <property type="entry name" value="Hypothetical protein, domain 2"/>
    <property type="match status" value="1"/>
</dbReference>
<dbReference type="GO" id="GO:0005737">
    <property type="term" value="C:cytoplasm"/>
    <property type="evidence" value="ECO:0007669"/>
    <property type="project" value="TreeGrafter"/>
</dbReference>
<keyword evidence="9" id="KW-1185">Reference proteome</keyword>
<name>A0A917M4N1_9BACI</name>
<dbReference type="InterPro" id="IPR012904">
    <property type="entry name" value="OGG_N"/>
</dbReference>
<evidence type="ECO:0000259" key="7">
    <source>
        <dbReference type="SMART" id="SM00478"/>
    </source>
</evidence>
<keyword evidence="5" id="KW-0378">Hydrolase</keyword>
<dbReference type="EMBL" id="BMFR01000008">
    <property type="protein sequence ID" value="GGG77069.1"/>
    <property type="molecule type" value="Genomic_DNA"/>
</dbReference>
<evidence type="ECO:0000313" key="8">
    <source>
        <dbReference type="EMBL" id="GGG77069.1"/>
    </source>
</evidence>
<dbReference type="Pfam" id="PF07934">
    <property type="entry name" value="OGG_N"/>
    <property type="match status" value="1"/>
</dbReference>
<proteinExistence type="inferred from homology"/>
<dbReference type="Proteomes" id="UP000622860">
    <property type="component" value="Unassembled WGS sequence"/>
</dbReference>
<dbReference type="InterPro" id="IPR037046">
    <property type="entry name" value="AlkA_N_sf"/>
</dbReference>
<dbReference type="GO" id="GO:0006289">
    <property type="term" value="P:nucleotide-excision repair"/>
    <property type="evidence" value="ECO:0007669"/>
    <property type="project" value="InterPro"/>
</dbReference>
<dbReference type="InterPro" id="IPR051912">
    <property type="entry name" value="Alkylbase_DNA_Glycosylase/TA"/>
</dbReference>
<feature type="domain" description="HhH-GPD" evidence="7">
    <location>
        <begin position="136"/>
        <end position="301"/>
    </location>
</feature>
<comment type="caution">
    <text evidence="8">The sequence shown here is derived from an EMBL/GenBank/DDBJ whole genome shotgun (WGS) entry which is preliminary data.</text>
</comment>
<dbReference type="SUPFAM" id="SSF48150">
    <property type="entry name" value="DNA-glycosylase"/>
    <property type="match status" value="1"/>
</dbReference>
<dbReference type="GO" id="GO:0043916">
    <property type="term" value="F:DNA-7-methylguanine glycosylase activity"/>
    <property type="evidence" value="ECO:0007669"/>
    <property type="project" value="TreeGrafter"/>
</dbReference>
<dbReference type="AlphaFoldDB" id="A0A917M4N1"/>
<comment type="similarity">
    <text evidence="2">Belongs to the alkylbase DNA glycosidase AlkA family.</text>
</comment>
<dbReference type="InterPro" id="IPR011257">
    <property type="entry name" value="DNA_glycosylase"/>
</dbReference>
<dbReference type="PANTHER" id="PTHR43003">
    <property type="entry name" value="DNA-3-METHYLADENINE GLYCOSYLASE"/>
    <property type="match status" value="1"/>
</dbReference>
<dbReference type="Gene3D" id="1.10.1670.10">
    <property type="entry name" value="Helix-hairpin-Helix base-excision DNA repair enzymes (C-terminal)"/>
    <property type="match status" value="1"/>
</dbReference>
<dbReference type="InterPro" id="IPR003265">
    <property type="entry name" value="HhH-GPD_domain"/>
</dbReference>
<evidence type="ECO:0000256" key="1">
    <source>
        <dbReference type="ARBA" id="ARBA00000086"/>
    </source>
</evidence>
<reference evidence="8" key="2">
    <citation type="submission" date="2020-09" db="EMBL/GenBank/DDBJ databases">
        <authorList>
            <person name="Sun Q."/>
            <person name="Zhou Y."/>
        </authorList>
    </citation>
    <scope>NUCLEOTIDE SEQUENCE</scope>
    <source>
        <strain evidence="8">CGMCC 1.12754</strain>
    </source>
</reference>
<evidence type="ECO:0000313" key="9">
    <source>
        <dbReference type="Proteomes" id="UP000622860"/>
    </source>
</evidence>
<evidence type="ECO:0000256" key="6">
    <source>
        <dbReference type="ARBA" id="ARBA00023204"/>
    </source>
</evidence>
<comment type="catalytic activity">
    <reaction evidence="1">
        <text>Hydrolysis of alkylated DNA, releasing 3-methyladenine, 3-methylguanine, 7-methylguanine and 7-methyladenine.</text>
        <dbReference type="EC" id="3.2.2.21"/>
    </reaction>
</comment>
<dbReference type="GO" id="GO:0008534">
    <property type="term" value="F:oxidized purine nucleobase lesion DNA N-glycosylase activity"/>
    <property type="evidence" value="ECO:0007669"/>
    <property type="project" value="InterPro"/>
</dbReference>
<dbReference type="Pfam" id="PF00730">
    <property type="entry name" value="HhH-GPD"/>
    <property type="match status" value="1"/>
</dbReference>
<keyword evidence="6" id="KW-0234">DNA repair</keyword>
<gene>
    <name evidence="8" type="primary">alkA</name>
    <name evidence="8" type="ORF">GCM10011398_22650</name>
</gene>
<dbReference type="EC" id="3.2.2.21" evidence="3"/>
<dbReference type="GO" id="GO:0032993">
    <property type="term" value="C:protein-DNA complex"/>
    <property type="evidence" value="ECO:0007669"/>
    <property type="project" value="TreeGrafter"/>
</dbReference>
<dbReference type="PANTHER" id="PTHR43003:SF12">
    <property type="entry name" value="DNA-3-METHYLADENINE GLYCOSYLASE"/>
    <property type="match status" value="1"/>
</dbReference>
<sequence>MNWSDHESFIRVYPPKEFNFDECLAFLGRSDQEVLHRINGGHVFKLIKVSGALVLFKVEYSNDSIIVEFLTKTPAIEIRNKVAAYIWDWFDLDCDLDEFYNLASQDKILRKLAQDYFGLRMISIQDLFEALTWAILGQQINLTFAYTLKRRFVERFGECLTYNGDTFWLFPSFEQISSLDVKDLRILQITGRKSEYIIGIANAMKNGELTKDFLKHQQDDQQTQILLMQYRGVGAWTANYVMMKCLHNKNSFPIADVGLHHAIKHQLGLERKPTIKEIEKLSLGWKGWQAYATFYLWRSLYDSNYS</sequence>
<dbReference type="GO" id="GO:0006285">
    <property type="term" value="P:base-excision repair, AP site formation"/>
    <property type="evidence" value="ECO:0007669"/>
    <property type="project" value="TreeGrafter"/>
</dbReference>
<dbReference type="Gene3D" id="3.30.310.20">
    <property type="entry name" value="DNA-3-methyladenine glycosylase AlkA, N-terminal domain"/>
    <property type="match status" value="1"/>
</dbReference>
<dbReference type="GO" id="GO:0032131">
    <property type="term" value="F:alkylated DNA binding"/>
    <property type="evidence" value="ECO:0007669"/>
    <property type="project" value="TreeGrafter"/>
</dbReference>
<accession>A0A917M4N1</accession>
<dbReference type="InterPro" id="IPR023170">
    <property type="entry name" value="HhH_base_excis_C"/>
</dbReference>
<evidence type="ECO:0000256" key="5">
    <source>
        <dbReference type="ARBA" id="ARBA00022801"/>
    </source>
</evidence>
<reference evidence="8" key="1">
    <citation type="journal article" date="2014" name="Int. J. Syst. Evol. Microbiol.">
        <title>Complete genome sequence of Corynebacterium casei LMG S-19264T (=DSM 44701T), isolated from a smear-ripened cheese.</title>
        <authorList>
            <consortium name="US DOE Joint Genome Institute (JGI-PGF)"/>
            <person name="Walter F."/>
            <person name="Albersmeier A."/>
            <person name="Kalinowski J."/>
            <person name="Ruckert C."/>
        </authorList>
    </citation>
    <scope>NUCLEOTIDE SEQUENCE</scope>
    <source>
        <strain evidence="8">CGMCC 1.12754</strain>
    </source>
</reference>
<dbReference type="RefSeq" id="WP_188455510.1">
    <property type="nucleotide sequence ID" value="NZ_BMFR01000008.1"/>
</dbReference>
<dbReference type="GO" id="GO:0008725">
    <property type="term" value="F:DNA-3-methyladenine glycosylase activity"/>
    <property type="evidence" value="ECO:0007669"/>
    <property type="project" value="TreeGrafter"/>
</dbReference>
<dbReference type="FunFam" id="1.10.340.30:FF:000004">
    <property type="entry name" value="DNA-3-methyladenine glycosylase II"/>
    <property type="match status" value="1"/>
</dbReference>
<evidence type="ECO:0000256" key="2">
    <source>
        <dbReference type="ARBA" id="ARBA00010817"/>
    </source>
</evidence>
<dbReference type="SMART" id="SM00478">
    <property type="entry name" value="ENDO3c"/>
    <property type="match status" value="1"/>
</dbReference>
<protein>
    <recommendedName>
        <fullName evidence="3">DNA-3-methyladenine glycosylase II</fullName>
        <ecNumber evidence="3">3.2.2.21</ecNumber>
    </recommendedName>
</protein>
<dbReference type="CDD" id="cd00056">
    <property type="entry name" value="ENDO3c"/>
    <property type="match status" value="1"/>
</dbReference>